<dbReference type="GO" id="GO:0005524">
    <property type="term" value="F:ATP binding"/>
    <property type="evidence" value="ECO:0007669"/>
    <property type="project" value="UniProtKB-KW"/>
</dbReference>
<organism evidence="5 6">
    <name type="scientific">Laceyella putida</name>
    <dbReference type="NCBI Taxonomy" id="110101"/>
    <lineage>
        <taxon>Bacteria</taxon>
        <taxon>Bacillati</taxon>
        <taxon>Bacillota</taxon>
        <taxon>Bacilli</taxon>
        <taxon>Bacillales</taxon>
        <taxon>Thermoactinomycetaceae</taxon>
        <taxon>Laceyella</taxon>
    </lineage>
</organism>
<dbReference type="CDD" id="cd03293">
    <property type="entry name" value="ABC_NrtD_SsuB_transporters"/>
    <property type="match status" value="1"/>
</dbReference>
<dbReference type="PROSITE" id="PS00211">
    <property type="entry name" value="ABC_TRANSPORTER_1"/>
    <property type="match status" value="1"/>
</dbReference>
<evidence type="ECO:0000313" key="6">
    <source>
        <dbReference type="Proteomes" id="UP001596500"/>
    </source>
</evidence>
<dbReference type="Gene3D" id="3.40.50.300">
    <property type="entry name" value="P-loop containing nucleotide triphosphate hydrolases"/>
    <property type="match status" value="1"/>
</dbReference>
<evidence type="ECO:0000259" key="4">
    <source>
        <dbReference type="PROSITE" id="PS50893"/>
    </source>
</evidence>
<dbReference type="RefSeq" id="WP_379865382.1">
    <property type="nucleotide sequence ID" value="NZ_JBHTBW010000040.1"/>
</dbReference>
<keyword evidence="1" id="KW-0813">Transport</keyword>
<accession>A0ABW2RM23</accession>
<keyword evidence="6" id="KW-1185">Reference proteome</keyword>
<dbReference type="InterPro" id="IPR017871">
    <property type="entry name" value="ABC_transporter-like_CS"/>
</dbReference>
<comment type="caution">
    <text evidence="5">The sequence shown here is derived from an EMBL/GenBank/DDBJ whole genome shotgun (WGS) entry which is preliminary data.</text>
</comment>
<evidence type="ECO:0000256" key="1">
    <source>
        <dbReference type="ARBA" id="ARBA00022448"/>
    </source>
</evidence>
<dbReference type="EMBL" id="JBHTBW010000040">
    <property type="protein sequence ID" value="MFC7441879.1"/>
    <property type="molecule type" value="Genomic_DNA"/>
</dbReference>
<protein>
    <submittedName>
        <fullName evidence="5">ABC transporter ATP-binding protein</fullName>
    </submittedName>
</protein>
<dbReference type="PROSITE" id="PS50893">
    <property type="entry name" value="ABC_TRANSPORTER_2"/>
    <property type="match status" value="1"/>
</dbReference>
<name>A0ABW2RM23_9BACL</name>
<dbReference type="InterPro" id="IPR003439">
    <property type="entry name" value="ABC_transporter-like_ATP-bd"/>
</dbReference>
<dbReference type="InterPro" id="IPR050166">
    <property type="entry name" value="ABC_transporter_ATP-bind"/>
</dbReference>
<dbReference type="PANTHER" id="PTHR42788:SF2">
    <property type="entry name" value="ABC TRANSPORTER ATP-BINDING PROTEIN"/>
    <property type="match status" value="1"/>
</dbReference>
<keyword evidence="3 5" id="KW-0067">ATP-binding</keyword>
<dbReference type="InterPro" id="IPR027417">
    <property type="entry name" value="P-loop_NTPase"/>
</dbReference>
<evidence type="ECO:0000313" key="5">
    <source>
        <dbReference type="EMBL" id="MFC7441879.1"/>
    </source>
</evidence>
<dbReference type="PANTHER" id="PTHR42788">
    <property type="entry name" value="TAURINE IMPORT ATP-BINDING PROTEIN-RELATED"/>
    <property type="match status" value="1"/>
</dbReference>
<dbReference type="InterPro" id="IPR003593">
    <property type="entry name" value="AAA+_ATPase"/>
</dbReference>
<evidence type="ECO:0000256" key="2">
    <source>
        <dbReference type="ARBA" id="ARBA00022741"/>
    </source>
</evidence>
<dbReference type="SUPFAM" id="SSF52540">
    <property type="entry name" value="P-loop containing nucleoside triphosphate hydrolases"/>
    <property type="match status" value="1"/>
</dbReference>
<dbReference type="Proteomes" id="UP001596500">
    <property type="component" value="Unassembled WGS sequence"/>
</dbReference>
<evidence type="ECO:0000256" key="3">
    <source>
        <dbReference type="ARBA" id="ARBA00022840"/>
    </source>
</evidence>
<reference evidence="6" key="1">
    <citation type="journal article" date="2019" name="Int. J. Syst. Evol. Microbiol.">
        <title>The Global Catalogue of Microorganisms (GCM) 10K type strain sequencing project: providing services to taxonomists for standard genome sequencing and annotation.</title>
        <authorList>
            <consortium name="The Broad Institute Genomics Platform"/>
            <consortium name="The Broad Institute Genome Sequencing Center for Infectious Disease"/>
            <person name="Wu L."/>
            <person name="Ma J."/>
        </authorList>
    </citation>
    <scope>NUCLEOTIDE SEQUENCE [LARGE SCALE GENOMIC DNA]</scope>
    <source>
        <strain evidence="6">CGMCC 1.12942</strain>
    </source>
</reference>
<dbReference type="SMART" id="SM00382">
    <property type="entry name" value="AAA"/>
    <property type="match status" value="1"/>
</dbReference>
<gene>
    <name evidence="5" type="ORF">ACFQNG_12330</name>
</gene>
<keyword evidence="2" id="KW-0547">Nucleotide-binding</keyword>
<proteinExistence type="predicted"/>
<feature type="domain" description="ABC transporter" evidence="4">
    <location>
        <begin position="3"/>
        <end position="227"/>
    </location>
</feature>
<sequence length="244" mass="27868">MKLEVKGLSFTYEQRPVIQGLHFSVQDGEFVSLIGPSGSGKSTLFYLLGGLYRPQAGEIHLNGRLINGERGHLAYMPQQPSLMPWRTIFDNVRLAQELTRRTDRVRLNQLLKEAGLAEVARRYPHELSGGMQQRVAFIRALASDHDLLCLDEPFGALDALTRTRMQKWLLSLLEQERRTILFITHSIEEAILLSDRILVLSPSPMKVAQEVAVPFARGQERDERRGTKEWIRLQRELEAMLLPT</sequence>
<dbReference type="Pfam" id="PF00005">
    <property type="entry name" value="ABC_tran"/>
    <property type="match status" value="1"/>
</dbReference>